<feature type="binding site" evidence="9">
    <location>
        <begin position="115"/>
        <end position="118"/>
    </location>
    <ligand>
        <name>ATP</name>
        <dbReference type="ChEBI" id="CHEBI:30616"/>
    </ligand>
</feature>
<keyword evidence="1 9" id="KW-0963">Cytoplasm</keyword>
<gene>
    <name evidence="9" type="primary">bioD</name>
    <name evidence="10" type="ORF">SAMN02745664_11161</name>
</gene>
<dbReference type="AlphaFoldDB" id="A0A1N7FAS8"/>
<dbReference type="Proteomes" id="UP000187495">
    <property type="component" value="Unassembled WGS sequence"/>
</dbReference>
<accession>A0A1N7FAS8</accession>
<dbReference type="GO" id="GO:0009102">
    <property type="term" value="P:biotin biosynthetic process"/>
    <property type="evidence" value="ECO:0007669"/>
    <property type="project" value="UniProtKB-UniRule"/>
</dbReference>
<comment type="similarity">
    <text evidence="9">Belongs to the dethiobiotin synthetase family.</text>
</comment>
<evidence type="ECO:0000313" key="10">
    <source>
        <dbReference type="EMBL" id="SIR97488.1"/>
    </source>
</evidence>
<feature type="active site" evidence="9">
    <location>
        <position position="38"/>
    </location>
</feature>
<evidence type="ECO:0000256" key="7">
    <source>
        <dbReference type="ARBA" id="ARBA00022842"/>
    </source>
</evidence>
<evidence type="ECO:0000256" key="5">
    <source>
        <dbReference type="ARBA" id="ARBA00022756"/>
    </source>
</evidence>
<comment type="catalytic activity">
    <reaction evidence="9">
        <text>(7R,8S)-7,8-diammoniononanoate + CO2 + ATP = (4R,5S)-dethiobiotin + ADP + phosphate + 3 H(+)</text>
        <dbReference type="Rhea" id="RHEA:15805"/>
        <dbReference type="ChEBI" id="CHEBI:15378"/>
        <dbReference type="ChEBI" id="CHEBI:16526"/>
        <dbReference type="ChEBI" id="CHEBI:30616"/>
        <dbReference type="ChEBI" id="CHEBI:43474"/>
        <dbReference type="ChEBI" id="CHEBI:149469"/>
        <dbReference type="ChEBI" id="CHEBI:149473"/>
        <dbReference type="ChEBI" id="CHEBI:456216"/>
        <dbReference type="EC" id="6.3.3.3"/>
    </reaction>
</comment>
<feature type="binding site" evidence="9">
    <location>
        <position position="42"/>
    </location>
    <ligand>
        <name>substrate</name>
    </ligand>
</feature>
<feature type="binding site" evidence="9">
    <location>
        <position position="17"/>
    </location>
    <ligand>
        <name>Mg(2+)</name>
        <dbReference type="ChEBI" id="CHEBI:18420"/>
    </ligand>
</feature>
<dbReference type="GO" id="GO:0004141">
    <property type="term" value="F:dethiobiotin synthase activity"/>
    <property type="evidence" value="ECO:0007669"/>
    <property type="project" value="UniProtKB-UniRule"/>
</dbReference>
<comment type="catalytic activity">
    <reaction evidence="8">
        <text>(7R,8S)-8-amino-7-(carboxyamino)nonanoate + ATP = (4R,5S)-dethiobiotin + ADP + phosphate + H(+)</text>
        <dbReference type="Rhea" id="RHEA:63684"/>
        <dbReference type="ChEBI" id="CHEBI:15378"/>
        <dbReference type="ChEBI" id="CHEBI:30616"/>
        <dbReference type="ChEBI" id="CHEBI:43474"/>
        <dbReference type="ChEBI" id="CHEBI:149470"/>
        <dbReference type="ChEBI" id="CHEBI:149473"/>
        <dbReference type="ChEBI" id="CHEBI:456216"/>
    </reaction>
</comment>
<dbReference type="Pfam" id="PF13500">
    <property type="entry name" value="AAA_26"/>
    <property type="match status" value="1"/>
</dbReference>
<dbReference type="NCBIfam" id="TIGR00347">
    <property type="entry name" value="bioD"/>
    <property type="match status" value="1"/>
</dbReference>
<name>A0A1N7FAS8_9GAMM</name>
<evidence type="ECO:0000256" key="1">
    <source>
        <dbReference type="ARBA" id="ARBA00022490"/>
    </source>
</evidence>
<feature type="binding site" evidence="9">
    <location>
        <begin position="13"/>
        <end position="18"/>
    </location>
    <ligand>
        <name>ATP</name>
        <dbReference type="ChEBI" id="CHEBI:30616"/>
    </ligand>
</feature>
<feature type="binding site" evidence="9">
    <location>
        <position position="50"/>
    </location>
    <ligand>
        <name>ATP</name>
        <dbReference type="ChEBI" id="CHEBI:30616"/>
    </ligand>
</feature>
<dbReference type="STRING" id="34061.B0189_09245"/>
<comment type="function">
    <text evidence="9">Catalyzes a mechanistically unusual reaction, the ATP-dependent insertion of CO2 between the N7 and N8 nitrogen atoms of 7,8-diaminopelargonic acid (DAPA, also called 7,8-diammoniononanoate) to form a ureido ring.</text>
</comment>
<comment type="pathway">
    <text evidence="9">Cofactor biosynthesis; biotin biosynthesis; biotin from 7,8-diaminononanoate: step 1/2.</text>
</comment>
<keyword evidence="4 9" id="KW-0547">Nucleotide-binding</keyword>
<dbReference type="HAMAP" id="MF_00336">
    <property type="entry name" value="BioD"/>
    <property type="match status" value="1"/>
</dbReference>
<keyword evidence="6 9" id="KW-0067">ATP-binding</keyword>
<dbReference type="UniPathway" id="UPA00078">
    <property type="reaction ID" value="UER00161"/>
</dbReference>
<dbReference type="PIRSF" id="PIRSF006755">
    <property type="entry name" value="DTB_synth"/>
    <property type="match status" value="1"/>
</dbReference>
<comment type="subcellular location">
    <subcellularLocation>
        <location evidence="9">Cytoplasm</location>
    </subcellularLocation>
</comment>
<feature type="binding site" evidence="9">
    <location>
        <position position="115"/>
    </location>
    <ligand>
        <name>Mg(2+)</name>
        <dbReference type="ChEBI" id="CHEBI:18420"/>
    </ligand>
</feature>
<dbReference type="InterPro" id="IPR004472">
    <property type="entry name" value="DTB_synth_BioD"/>
</dbReference>
<dbReference type="CDD" id="cd03109">
    <property type="entry name" value="DTBS"/>
    <property type="match status" value="1"/>
</dbReference>
<organism evidence="10 11">
    <name type="scientific">Moraxella cuniculi DSM 21768</name>
    <dbReference type="NCBI Taxonomy" id="1122245"/>
    <lineage>
        <taxon>Bacteria</taxon>
        <taxon>Pseudomonadati</taxon>
        <taxon>Pseudomonadota</taxon>
        <taxon>Gammaproteobacteria</taxon>
        <taxon>Moraxellales</taxon>
        <taxon>Moraxellaceae</taxon>
        <taxon>Moraxella</taxon>
    </lineage>
</organism>
<evidence type="ECO:0000256" key="6">
    <source>
        <dbReference type="ARBA" id="ARBA00022840"/>
    </source>
</evidence>
<protein>
    <recommendedName>
        <fullName evidence="9">ATP-dependent dethiobiotin synthetase BioD</fullName>
        <ecNumber evidence="9">6.3.3.3</ecNumber>
    </recommendedName>
    <alternativeName>
        <fullName evidence="9">DTB synthetase</fullName>
        <shortName evidence="9">DTBS</shortName>
    </alternativeName>
    <alternativeName>
        <fullName evidence="9">Dethiobiotin synthase</fullName>
    </alternativeName>
</protein>
<evidence type="ECO:0000256" key="3">
    <source>
        <dbReference type="ARBA" id="ARBA00022723"/>
    </source>
</evidence>
<evidence type="ECO:0000256" key="9">
    <source>
        <dbReference type="HAMAP-Rule" id="MF_00336"/>
    </source>
</evidence>
<dbReference type="InterPro" id="IPR027417">
    <property type="entry name" value="P-loop_NTPase"/>
</dbReference>
<feature type="binding site" evidence="9">
    <location>
        <begin position="180"/>
        <end position="181"/>
    </location>
    <ligand>
        <name>ATP</name>
        <dbReference type="ChEBI" id="CHEBI:30616"/>
    </ligand>
</feature>
<comment type="cofactor">
    <cofactor evidence="9">
        <name>Mg(2+)</name>
        <dbReference type="ChEBI" id="CHEBI:18420"/>
    </cofactor>
</comment>
<comment type="caution">
    <text evidence="9">Lacks conserved residue(s) required for the propagation of feature annotation.</text>
</comment>
<sequence length="218" mass="23972">MQGCYFVSGIDTNIGKTIATGFIAKQLMLAGRRVITQKLIQTGNQDCSEDILTHRKIMGVPLFAEDKARLSMPMILSYPASPHLACRLENRTVDMQYITDCTDRLLAAYEVVLLEGAGGLMVPLIDNGSHDGVLIIDYIAKQQYPVILVTSGRLGSINHTLLSLHALRCYGISVYAVAYNQVDDGDDGLIAADTKQLLQAQLARHHPTAKWWEIPCLS</sequence>
<dbReference type="PANTHER" id="PTHR43210:SF2">
    <property type="entry name" value="ATP-DEPENDENT DETHIOBIOTIN SYNTHETASE BIOD 2"/>
    <property type="match status" value="1"/>
</dbReference>
<reference evidence="11" key="1">
    <citation type="submission" date="2017-01" db="EMBL/GenBank/DDBJ databases">
        <authorList>
            <person name="Varghese N."/>
            <person name="Submissions S."/>
        </authorList>
    </citation>
    <scope>NUCLEOTIDE SEQUENCE [LARGE SCALE GENOMIC DNA]</scope>
    <source>
        <strain evidence="11">DSM 21768</strain>
    </source>
</reference>
<proteinExistence type="inferred from homology"/>
<comment type="subunit">
    <text evidence="9">Homodimer.</text>
</comment>
<keyword evidence="2 9" id="KW-0436">Ligase</keyword>
<keyword evidence="11" id="KW-1185">Reference proteome</keyword>
<dbReference type="EMBL" id="FTNU01000011">
    <property type="protein sequence ID" value="SIR97488.1"/>
    <property type="molecule type" value="Genomic_DNA"/>
</dbReference>
<dbReference type="GO" id="GO:0005524">
    <property type="term" value="F:ATP binding"/>
    <property type="evidence" value="ECO:0007669"/>
    <property type="project" value="UniProtKB-UniRule"/>
</dbReference>
<dbReference type="PANTHER" id="PTHR43210">
    <property type="entry name" value="DETHIOBIOTIN SYNTHETASE"/>
    <property type="match status" value="1"/>
</dbReference>
<dbReference type="GO" id="GO:0005829">
    <property type="term" value="C:cytosol"/>
    <property type="evidence" value="ECO:0007669"/>
    <property type="project" value="TreeGrafter"/>
</dbReference>
<feature type="binding site" evidence="9">
    <location>
        <position position="50"/>
    </location>
    <ligand>
        <name>Mg(2+)</name>
        <dbReference type="ChEBI" id="CHEBI:18420"/>
    </ligand>
</feature>
<keyword evidence="5 9" id="KW-0093">Biotin biosynthesis</keyword>
<evidence type="ECO:0000256" key="8">
    <source>
        <dbReference type="ARBA" id="ARBA00047386"/>
    </source>
</evidence>
<evidence type="ECO:0000256" key="2">
    <source>
        <dbReference type="ARBA" id="ARBA00022598"/>
    </source>
</evidence>
<keyword evidence="3 9" id="KW-0479">Metal-binding</keyword>
<dbReference type="EC" id="6.3.3.3" evidence="9"/>
<keyword evidence="7 9" id="KW-0460">Magnesium</keyword>
<evidence type="ECO:0000256" key="4">
    <source>
        <dbReference type="ARBA" id="ARBA00022741"/>
    </source>
</evidence>
<dbReference type="Gene3D" id="3.40.50.300">
    <property type="entry name" value="P-loop containing nucleotide triphosphate hydrolases"/>
    <property type="match status" value="1"/>
</dbReference>
<evidence type="ECO:0000313" key="11">
    <source>
        <dbReference type="Proteomes" id="UP000187495"/>
    </source>
</evidence>
<dbReference type="SUPFAM" id="SSF52540">
    <property type="entry name" value="P-loop containing nucleoside triphosphate hydrolases"/>
    <property type="match status" value="1"/>
</dbReference>
<dbReference type="GO" id="GO:0000287">
    <property type="term" value="F:magnesium ion binding"/>
    <property type="evidence" value="ECO:0007669"/>
    <property type="project" value="UniProtKB-UniRule"/>
</dbReference>